<dbReference type="GO" id="GO:0000463">
    <property type="term" value="P:maturation of LSU-rRNA from tricistronic rRNA transcript (SSU-rRNA, 5.8S rRNA, LSU-rRNA)"/>
    <property type="evidence" value="ECO:0007669"/>
    <property type="project" value="TreeGrafter"/>
</dbReference>
<dbReference type="PANTHER" id="PTHR13500:SF0">
    <property type="entry name" value="NUCLEOLAR PRE-RIBOSOMAL-ASSOCIATED PROTEIN 1"/>
    <property type="match status" value="1"/>
</dbReference>
<dbReference type="Pfam" id="PF26140">
    <property type="entry name" value="HEAT_URB1"/>
    <property type="match status" value="1"/>
</dbReference>
<evidence type="ECO:0000259" key="3">
    <source>
        <dbReference type="Pfam" id="PF26140"/>
    </source>
</evidence>
<dbReference type="GO" id="GO:0000466">
    <property type="term" value="P:maturation of 5.8S rRNA from tricistronic rRNA transcript (SSU-rRNA, 5.8S rRNA, LSU-rRNA)"/>
    <property type="evidence" value="ECO:0007669"/>
    <property type="project" value="TreeGrafter"/>
</dbReference>
<accession>A0A060SZ31</accession>
<dbReference type="InterPro" id="IPR021714">
    <property type="entry name" value="URB1_N"/>
</dbReference>
<sequence>MSKRKRETVVEDDPHVSHLAQLLDSQDVPGLEDFMGRKRWELVIQAWSQSSQTSNHPRMGSISSKMADLVSICDSTPSITQDGMAMIRDVLENQQKLIYRSLYICRPPVTIPMLSFLRAVAGYHKGAAVDALFHAMDFSLKVYPKILQPKDNDQIRDQFLSFYMTFMRNSTSLVRKDLVFQKKIISGWMKNINSDSEQMILDTLQLFIDKVVLDPAFSKSTKISLFNDWLINALVKLFNRSDTVPDQVAKLFTICCTDTTYGIRFPDRSWYQAPDKIRNRTIFSILRQIKPWEDMVQQNLAVTILNAIPELVAPYFTAIADTTSFDPKLTSFWTANASFYSRVISLPCPSTTFTEAPPKEVVVNFVLPAPITRSAVTKGLQHESPLIRFLCAAIINKSLEKLNQLLIFYNQQKWDPSDVLESILDRLPDLQVVSTCLAAANTELLKTTLIKMVASLSKLFRDLFVSAKFTLPTSYTEDLYGDKQLKGFQLIQAHGSLAIRAEGSKATKWWNKAGVYSTFTNLLRLGIVNLDLKDDVSNLLHDMTAPTLLFQTETLVRSIDVLIHSLEAVAEDIDAEQLTKIWKLIDEAVARTMRSPYKYVDAFSQVRSSDTSVMSPFAVALIEQWKFVPEPNLGVKDWLSRYLRYSAISGEDTEAVKSLAGTEFKHFDKVKVNNDTASQTLFEFIINADASAIRKAQGYSIVYPLEAQAVKHRVLQDAELAAHLFSWFSAGISSTLLNPKFFGSILPKFAEVFFSTLHNVSRFATLAVDSIRPYLLSTNDPSVLCHALWLLDPESVSSILMKSHDSKVLASCVQYFTTNEKLLDRTELEALLQVGGDSVMKAVEANIQNCGHGYSPAEAETILELFASNNAKTLVLAVLKAAKLGIVPQNYDNDLEVVAAICRYSDSDYTPPKNVVGRALESPGIDEFAIIYRSSAHLDETQYKVAVEHVCRVSGNDTVTVDVVKLACALYERDTNGLLGEWFQKIVVWLSKCFSEKRDTLSKVIVDCVRALSEELYNRNISLWKVVPAKNLNLMMEAALTKWSSVQVVADLVTALVFTGGTQVESTKLLQVILSGEVPKTRSVILLIWKLFCSDISGHSTDPIEDRILELCNCTNNSSDSLLLDILKKIESRNSRSWVNKTYAWTFRPISTMADDYELETLTKTKHGFEVTLDIATIRHTVRSFNPEAVFEIPEGNMKKSLEFMENFDQIFTTEKAQYNMEFLQMALVACPDIVKTNDDKLNIDTKVLVESYGLSAIICALSCPAYAQASLRIIDAIAASENDAYRERDVVRLVLGKLQSSQETQLSPCVYIQLALLVPIACNPGHFLYLKVTHYLLSGPNLIDDVPLFKEITMPASGTSISREISWFFDFLTCGLATTRDVKLYLKKGVFEWALNLATGVDSVAHSARMLIWKAQEIPGGSLSLLTRAGGLSWSENQAESKNVGAKLGLRFVQTIEDRERVEEWMNNDLAAYVRRLIPA</sequence>
<proteinExistence type="predicted"/>
<reference evidence="4" key="1">
    <citation type="submission" date="2014-02" db="EMBL/GenBank/DDBJ databases">
        <authorList>
            <person name="Genoscope - CEA"/>
        </authorList>
    </citation>
    <scope>NUCLEOTIDE SEQUENCE</scope>
    <source>
        <strain evidence="4">LS3</strain>
    </source>
</reference>
<feature type="domain" description="URB1 N-terminal" evidence="1">
    <location>
        <begin position="43"/>
        <end position="336"/>
    </location>
</feature>
<organism evidence="4">
    <name type="scientific">Blastobotrys adeninivorans</name>
    <name type="common">Yeast</name>
    <name type="synonym">Arxula adeninivorans</name>
    <dbReference type="NCBI Taxonomy" id="409370"/>
    <lineage>
        <taxon>Eukaryota</taxon>
        <taxon>Fungi</taxon>
        <taxon>Dikarya</taxon>
        <taxon>Ascomycota</taxon>
        <taxon>Saccharomycotina</taxon>
        <taxon>Dipodascomycetes</taxon>
        <taxon>Dipodascales</taxon>
        <taxon>Trichomonascaceae</taxon>
        <taxon>Blastobotrys</taxon>
    </lineage>
</organism>
<gene>
    <name evidence="4" type="ORF">GNLVRS02_ARAD1C05390g</name>
</gene>
<protein>
    <submittedName>
        <fullName evidence="4">ARAD1C05390p</fullName>
    </submittedName>
</protein>
<feature type="domain" description="URB1 central HEAT repeat" evidence="3">
    <location>
        <begin position="504"/>
        <end position="672"/>
    </location>
</feature>
<evidence type="ECO:0000259" key="1">
    <source>
        <dbReference type="Pfam" id="PF11707"/>
    </source>
</evidence>
<dbReference type="Pfam" id="PF16201">
    <property type="entry name" value="NopRA1"/>
    <property type="match status" value="1"/>
</dbReference>
<name>A0A060SZ31_BLAAD</name>
<dbReference type="InterPro" id="IPR059018">
    <property type="entry name" value="HEAT_URB1"/>
</dbReference>
<reference evidence="4" key="2">
    <citation type="submission" date="2014-06" db="EMBL/GenBank/DDBJ databases">
        <title>The complete genome of Blastobotrys (Arxula) adeninivorans LS3 - a yeast of biotechnological interest.</title>
        <authorList>
            <person name="Kunze G."/>
            <person name="Gaillardin C."/>
            <person name="Czernicka M."/>
            <person name="Durrens P."/>
            <person name="Martin T."/>
            <person name="Boer E."/>
            <person name="Gabaldon T."/>
            <person name="Cruz J."/>
            <person name="Talla E."/>
            <person name="Marck C."/>
            <person name="Goffeau A."/>
            <person name="Barbe V."/>
            <person name="Baret P."/>
            <person name="Baronian K."/>
            <person name="Beier S."/>
            <person name="Bleykasten C."/>
            <person name="Bode R."/>
            <person name="Casaregola S."/>
            <person name="Despons L."/>
            <person name="Fairhead C."/>
            <person name="Giersberg M."/>
            <person name="Gierski P."/>
            <person name="Hahnel U."/>
            <person name="Hartmann A."/>
            <person name="Jankowska D."/>
            <person name="Jubin C."/>
            <person name="Jung P."/>
            <person name="Lafontaine I."/>
            <person name="Leh-Louis V."/>
            <person name="Lemaire M."/>
            <person name="Marcet-Houben M."/>
            <person name="Mascher M."/>
            <person name="Morel G."/>
            <person name="Richard G.-F."/>
            <person name="Riechen J."/>
            <person name="Sacerdot C."/>
            <person name="Sarkar A."/>
            <person name="Savel G."/>
            <person name="Schacherer J."/>
            <person name="Sherman D."/>
            <person name="Straub M.-L."/>
            <person name="Stein N."/>
            <person name="Thierry A."/>
            <person name="Trautwein-Schult A."/>
            <person name="Westhof E."/>
            <person name="Worch S."/>
            <person name="Dujon B."/>
            <person name="Souciet J.-L."/>
            <person name="Wincker P."/>
            <person name="Scholz U."/>
            <person name="Neuveglise N."/>
        </authorList>
    </citation>
    <scope>NUCLEOTIDE SEQUENCE</scope>
    <source>
        <strain evidence="4">LS3</strain>
    </source>
</reference>
<dbReference type="InterPro" id="IPR032436">
    <property type="entry name" value="URB1_C"/>
</dbReference>
<dbReference type="EMBL" id="HG937693">
    <property type="protein sequence ID" value="CDP34130.1"/>
    <property type="molecule type" value="Genomic_DNA"/>
</dbReference>
<evidence type="ECO:0000259" key="2">
    <source>
        <dbReference type="Pfam" id="PF16201"/>
    </source>
</evidence>
<feature type="domain" description="URB1 C-terminal" evidence="2">
    <location>
        <begin position="1255"/>
        <end position="1435"/>
    </location>
</feature>
<dbReference type="Pfam" id="PF11707">
    <property type="entry name" value="Npa1"/>
    <property type="match status" value="1"/>
</dbReference>
<dbReference type="InterPro" id="IPR039844">
    <property type="entry name" value="URB1"/>
</dbReference>
<dbReference type="GO" id="GO:0005730">
    <property type="term" value="C:nucleolus"/>
    <property type="evidence" value="ECO:0007669"/>
    <property type="project" value="TreeGrafter"/>
</dbReference>
<dbReference type="PANTHER" id="PTHR13500">
    <property type="entry name" value="NUCLEOLAR PRERIBOSOMAL-ASSOCIATED PROTEIN 1"/>
    <property type="match status" value="1"/>
</dbReference>
<evidence type="ECO:0000313" key="4">
    <source>
        <dbReference type="EMBL" id="CDP34130.1"/>
    </source>
</evidence>
<dbReference type="PhylomeDB" id="A0A060SZ31"/>